<dbReference type="InterPro" id="IPR006694">
    <property type="entry name" value="Fatty_acid_hydroxylase"/>
</dbReference>
<feature type="transmembrane region" description="Helical" evidence="5">
    <location>
        <begin position="47"/>
        <end position="74"/>
    </location>
</feature>
<evidence type="ECO:0000256" key="3">
    <source>
        <dbReference type="ARBA" id="ARBA00022989"/>
    </source>
</evidence>
<evidence type="ECO:0000256" key="5">
    <source>
        <dbReference type="SAM" id="Phobius"/>
    </source>
</evidence>
<dbReference type="InterPro" id="IPR050307">
    <property type="entry name" value="Sterol_Desaturase_Related"/>
</dbReference>
<comment type="subcellular location">
    <subcellularLocation>
        <location evidence="1">Membrane</location>
    </subcellularLocation>
</comment>
<feature type="transmembrane region" description="Helical" evidence="5">
    <location>
        <begin position="129"/>
        <end position="151"/>
    </location>
</feature>
<feature type="domain" description="Fatty acid hydroxylase" evidence="6">
    <location>
        <begin position="138"/>
        <end position="272"/>
    </location>
</feature>
<evidence type="ECO:0000313" key="8">
    <source>
        <dbReference type="Proteomes" id="UP000886611"/>
    </source>
</evidence>
<evidence type="ECO:0000259" key="6">
    <source>
        <dbReference type="Pfam" id="PF04116"/>
    </source>
</evidence>
<dbReference type="GO" id="GO:0016491">
    <property type="term" value="F:oxidoreductase activity"/>
    <property type="evidence" value="ECO:0007669"/>
    <property type="project" value="InterPro"/>
</dbReference>
<protein>
    <submittedName>
        <fullName evidence="7">C25L2 protein</fullName>
    </submittedName>
</protein>
<dbReference type="EMBL" id="JAATIS010001241">
    <property type="protein sequence ID" value="KAG2466899.1"/>
    <property type="molecule type" value="Genomic_DNA"/>
</dbReference>
<dbReference type="Pfam" id="PF04116">
    <property type="entry name" value="FA_hydroxylase"/>
    <property type="match status" value="1"/>
</dbReference>
<evidence type="ECO:0000256" key="4">
    <source>
        <dbReference type="ARBA" id="ARBA00023136"/>
    </source>
</evidence>
<dbReference type="GO" id="GO:0008610">
    <property type="term" value="P:lipid biosynthetic process"/>
    <property type="evidence" value="ECO:0007669"/>
    <property type="project" value="InterPro"/>
</dbReference>
<accession>A0A8X7XGH7</accession>
<reference evidence="7 8" key="1">
    <citation type="journal article" date="2021" name="Cell">
        <title>Tracing the genetic footprints of vertebrate landing in non-teleost ray-finned fishes.</title>
        <authorList>
            <person name="Bi X."/>
            <person name="Wang K."/>
            <person name="Yang L."/>
            <person name="Pan H."/>
            <person name="Jiang H."/>
            <person name="Wei Q."/>
            <person name="Fang M."/>
            <person name="Yu H."/>
            <person name="Zhu C."/>
            <person name="Cai Y."/>
            <person name="He Y."/>
            <person name="Gan X."/>
            <person name="Zeng H."/>
            <person name="Yu D."/>
            <person name="Zhu Y."/>
            <person name="Jiang H."/>
            <person name="Qiu Q."/>
            <person name="Yang H."/>
            <person name="Zhang Y.E."/>
            <person name="Wang W."/>
            <person name="Zhu M."/>
            <person name="He S."/>
            <person name="Zhang G."/>
        </authorList>
    </citation>
    <scope>NUCLEOTIDE SEQUENCE [LARGE SCALE GENOMIC DNA]</scope>
    <source>
        <strain evidence="7">Bchr_013</strain>
    </source>
</reference>
<feature type="transmembrane region" description="Helical" evidence="5">
    <location>
        <begin position="95"/>
        <end position="117"/>
    </location>
</feature>
<dbReference type="AlphaFoldDB" id="A0A8X7XGH7"/>
<comment type="caution">
    <text evidence="7">The sequence shown here is derived from an EMBL/GenBank/DDBJ whole genome shotgun (WGS) entry which is preliminary data.</text>
</comment>
<proteinExistence type="predicted"/>
<feature type="non-terminal residue" evidence="7">
    <location>
        <position position="290"/>
    </location>
</feature>
<evidence type="ECO:0000313" key="7">
    <source>
        <dbReference type="EMBL" id="KAG2466899.1"/>
    </source>
</evidence>
<gene>
    <name evidence="7" type="primary">Ch25hl2_1</name>
    <name evidence="7" type="ORF">GTO96_0020365</name>
</gene>
<dbReference type="GO" id="GO:0005506">
    <property type="term" value="F:iron ion binding"/>
    <property type="evidence" value="ECO:0007669"/>
    <property type="project" value="InterPro"/>
</dbReference>
<dbReference type="Proteomes" id="UP000886611">
    <property type="component" value="Unassembled WGS sequence"/>
</dbReference>
<evidence type="ECO:0000256" key="1">
    <source>
        <dbReference type="ARBA" id="ARBA00004370"/>
    </source>
</evidence>
<sequence>MMEFLFCYSQAIHMANMTSYIPGKSVLQLFWDYLLTNFQDTLRSPLFPIILSVSTYFFLVTLFTLLDVLAYILPGINQYKIHSKKQVTLNEILKTLGLTVYNHLVFIFPATVAQWYWRPPVPLPKEAPSLLEFVFGILGCTILFDFQYYLWHMLHHKIKWLYTTFHAIHHEFYEPFSLVTQYLSAWELICVGFWTTVDPVFFQCHCLTAWSFMVFNVWISIDDHCGYDFPWSMHNLIPFGLWGGSIKHYAHHQKPSTNFAPFFSHWDWLAGTGSAWEHSAAFTTRLKKKS</sequence>
<feature type="non-terminal residue" evidence="7">
    <location>
        <position position="1"/>
    </location>
</feature>
<organism evidence="7 8">
    <name type="scientific">Polypterus senegalus</name>
    <name type="common">Senegal bichir</name>
    <dbReference type="NCBI Taxonomy" id="55291"/>
    <lineage>
        <taxon>Eukaryota</taxon>
        <taxon>Metazoa</taxon>
        <taxon>Chordata</taxon>
        <taxon>Craniata</taxon>
        <taxon>Vertebrata</taxon>
        <taxon>Euteleostomi</taxon>
        <taxon>Actinopterygii</taxon>
        <taxon>Polypteriformes</taxon>
        <taxon>Polypteridae</taxon>
        <taxon>Polypterus</taxon>
    </lineage>
</organism>
<evidence type="ECO:0000256" key="2">
    <source>
        <dbReference type="ARBA" id="ARBA00022692"/>
    </source>
</evidence>
<keyword evidence="2 5" id="KW-0812">Transmembrane</keyword>
<keyword evidence="3 5" id="KW-1133">Transmembrane helix</keyword>
<keyword evidence="4 5" id="KW-0472">Membrane</keyword>
<dbReference type="PANTHER" id="PTHR11863">
    <property type="entry name" value="STEROL DESATURASE"/>
    <property type="match status" value="1"/>
</dbReference>
<name>A0A8X7XGH7_POLSE</name>
<dbReference type="OrthoDB" id="1658724at2759"/>
<keyword evidence="8" id="KW-1185">Reference proteome</keyword>
<dbReference type="GO" id="GO:0016020">
    <property type="term" value="C:membrane"/>
    <property type="evidence" value="ECO:0007669"/>
    <property type="project" value="UniProtKB-SubCell"/>
</dbReference>